<keyword evidence="3" id="KW-0378">Hydrolase</keyword>
<dbReference type="EMBL" id="JACXAE010000118">
    <property type="protein sequence ID" value="MBD2777942.1"/>
    <property type="molecule type" value="Genomic_DNA"/>
</dbReference>
<dbReference type="PANTHER" id="PTHR38590:SF1">
    <property type="entry name" value="BLL0828 PROTEIN"/>
    <property type="match status" value="1"/>
</dbReference>
<feature type="domain" description="DUF559" evidence="2">
    <location>
        <begin position="51"/>
        <end position="158"/>
    </location>
</feature>
<dbReference type="PANTHER" id="PTHR38590">
    <property type="entry name" value="BLL0828 PROTEIN"/>
    <property type="match status" value="1"/>
</dbReference>
<protein>
    <submittedName>
        <fullName evidence="3">Endonuclease domain-containing protein</fullName>
    </submittedName>
</protein>
<keyword evidence="4" id="KW-1185">Reference proteome</keyword>
<dbReference type="Gene3D" id="3.40.960.10">
    <property type="entry name" value="VSR Endonuclease"/>
    <property type="match status" value="1"/>
</dbReference>
<evidence type="ECO:0000313" key="4">
    <source>
        <dbReference type="Proteomes" id="UP000629098"/>
    </source>
</evidence>
<dbReference type="InterPro" id="IPR011335">
    <property type="entry name" value="Restrct_endonuc-II-like"/>
</dbReference>
<accession>A0A8J6XQZ6</accession>
<evidence type="ECO:0000313" key="3">
    <source>
        <dbReference type="EMBL" id="MBD2777942.1"/>
    </source>
</evidence>
<name>A0A8J6XQZ6_9CYAN</name>
<comment type="caution">
    <text evidence="3">The sequence shown here is derived from an EMBL/GenBank/DDBJ whole genome shotgun (WGS) entry which is preliminary data.</text>
</comment>
<dbReference type="AlphaFoldDB" id="A0A8J6XQZ6"/>
<dbReference type="RefSeq" id="WP_190836995.1">
    <property type="nucleotide sequence ID" value="NZ_CAWPPI010000118.1"/>
</dbReference>
<proteinExistence type="predicted"/>
<evidence type="ECO:0000259" key="2">
    <source>
        <dbReference type="Pfam" id="PF04480"/>
    </source>
</evidence>
<dbReference type="Proteomes" id="UP000629098">
    <property type="component" value="Unassembled WGS sequence"/>
</dbReference>
<keyword evidence="3" id="KW-0255">Endonuclease</keyword>
<dbReference type="InterPro" id="IPR047216">
    <property type="entry name" value="Endonuclease_DUF559_bact"/>
</dbReference>
<gene>
    <name evidence="3" type="ORF">ICL16_39330</name>
</gene>
<keyword evidence="3" id="KW-0540">Nuclease</keyword>
<dbReference type="InterPro" id="IPR007569">
    <property type="entry name" value="DUF559"/>
</dbReference>
<organism evidence="3 4">
    <name type="scientific">Iningainema tapete BLCC-T55</name>
    <dbReference type="NCBI Taxonomy" id="2748662"/>
    <lineage>
        <taxon>Bacteria</taxon>
        <taxon>Bacillati</taxon>
        <taxon>Cyanobacteriota</taxon>
        <taxon>Cyanophyceae</taxon>
        <taxon>Nostocales</taxon>
        <taxon>Scytonemataceae</taxon>
        <taxon>Iningainema tapete</taxon>
    </lineage>
</organism>
<sequence length="161" mass="18583">MTEQNNSPSLIPSHSLSQTEVIPDLPPARGGTEGGIIATHIWKTPPELWQKLKPFARQMRREPTLAEARLWEKLRNKQLLGFKFRRQHAIDRFIVDFYCGEAQLVVEVDGEIHDYTQEQDAIRQEFLESLGLRVVRFRNEEVLNLIDGVLEEIAQTLQPTP</sequence>
<dbReference type="GO" id="GO:0004519">
    <property type="term" value="F:endonuclease activity"/>
    <property type="evidence" value="ECO:0007669"/>
    <property type="project" value="UniProtKB-KW"/>
</dbReference>
<reference evidence="3" key="1">
    <citation type="submission" date="2020-09" db="EMBL/GenBank/DDBJ databases">
        <title>Iningainema tapete sp. nov. (Scytonemataceae, Cyanobacteria) from greenhouses in central Florida (USA) produces two types of nodularin with biosynthetic potential for microcystin-LR and anabaenopeptins.</title>
        <authorList>
            <person name="Berthold D.E."/>
            <person name="Lefler F.W."/>
            <person name="Huang I.-S."/>
            <person name="Abdulla H."/>
            <person name="Zimba P.V."/>
            <person name="Laughinghouse H.D. IV."/>
        </authorList>
    </citation>
    <scope>NUCLEOTIDE SEQUENCE</scope>
    <source>
        <strain evidence="3">BLCCT55</strain>
    </source>
</reference>
<dbReference type="SUPFAM" id="SSF52980">
    <property type="entry name" value="Restriction endonuclease-like"/>
    <property type="match status" value="1"/>
</dbReference>
<dbReference type="CDD" id="cd01038">
    <property type="entry name" value="Endonuclease_DUF559"/>
    <property type="match status" value="1"/>
</dbReference>
<feature type="region of interest" description="Disordered" evidence="1">
    <location>
        <begin position="1"/>
        <end position="29"/>
    </location>
</feature>
<evidence type="ECO:0000256" key="1">
    <source>
        <dbReference type="SAM" id="MobiDB-lite"/>
    </source>
</evidence>
<feature type="compositionally biased region" description="Polar residues" evidence="1">
    <location>
        <begin position="1"/>
        <end position="20"/>
    </location>
</feature>
<dbReference type="Pfam" id="PF04480">
    <property type="entry name" value="DUF559"/>
    <property type="match status" value="1"/>
</dbReference>